<dbReference type="GO" id="GO:0000731">
    <property type="term" value="P:DNA synthesis involved in DNA repair"/>
    <property type="evidence" value="ECO:0007669"/>
    <property type="project" value="TreeGrafter"/>
</dbReference>
<dbReference type="VEuPathDB" id="FungiDB:CJJ09_004162"/>
<dbReference type="VEuPathDB" id="FungiDB:QG37_01395"/>
<dbReference type="VEuPathDB" id="FungiDB:CJI96_0003980"/>
<dbReference type="VEuPathDB" id="FungiDB:CJJ07_000266"/>
<dbReference type="GO" id="GO:0016887">
    <property type="term" value="F:ATP hydrolysis activity"/>
    <property type="evidence" value="ECO:0007669"/>
    <property type="project" value="InterPro"/>
</dbReference>
<dbReference type="AlphaFoldDB" id="A0A2H0ZD14"/>
<evidence type="ECO:0000259" key="2">
    <source>
        <dbReference type="SMART" id="SM00382"/>
    </source>
</evidence>
<accession>A0A2H0ZD14</accession>
<dbReference type="GO" id="GO:0008047">
    <property type="term" value="F:enzyme activator activity"/>
    <property type="evidence" value="ECO:0007669"/>
    <property type="project" value="TreeGrafter"/>
</dbReference>
<evidence type="ECO:0000256" key="1">
    <source>
        <dbReference type="SAM" id="MobiDB-lite"/>
    </source>
</evidence>
<feature type="domain" description="AAA+ ATPase" evidence="2">
    <location>
        <begin position="50"/>
        <end position="173"/>
    </location>
</feature>
<dbReference type="PANTHER" id="PTHR13779:SF7">
    <property type="entry name" value="ATPASE WRNIP1"/>
    <property type="match status" value="1"/>
</dbReference>
<reference evidence="4 5" key="1">
    <citation type="journal article" date="2017" name="Clin. Infect. Dis.">
        <title>Simultaneous emergence of multidrug-resistant Candida auris on 3 continents confirmed by whole-genome sequencing and epidemiological analyses.</title>
        <authorList>
            <person name="Lockhart S.R."/>
            <person name="Etienne K.A."/>
            <person name="Vallabhaneni S."/>
            <person name="Farooqi J."/>
            <person name="Chowdhary A."/>
            <person name="Govender N.P."/>
            <person name="Colombo A.L."/>
            <person name="Calvo B."/>
            <person name="Cuomo C.A."/>
            <person name="Desjardins C.A."/>
            <person name="Berkow E.L."/>
            <person name="Castanheira M."/>
            <person name="Magobo R.E."/>
            <person name="Jabeen K."/>
            <person name="Asghar R.J."/>
            <person name="Meis J.F."/>
            <person name="Jackson B."/>
            <person name="Chiller T."/>
            <person name="Litvintseva A.P."/>
        </authorList>
    </citation>
    <scope>NUCLEOTIDE SEQUENCE [LARGE SCALE GENOMIC DNA]</scope>
    <source>
        <strain evidence="4 5">B8441</strain>
    </source>
</reference>
<gene>
    <name evidence="4" type="ORF">B9J08_005190</name>
    <name evidence="3" type="ORF">B9J08_04073</name>
</gene>
<dbReference type="OMA" id="TINECKP"/>
<comment type="caution">
    <text evidence="4">The sequence shown here is derived from an EMBL/GenBank/DDBJ whole genome shotgun (WGS) entry which is preliminary data.</text>
</comment>
<dbReference type="Gene3D" id="3.40.50.300">
    <property type="entry name" value="P-loop containing nucleotide triphosphate hydrolases"/>
    <property type="match status" value="1"/>
</dbReference>
<evidence type="ECO:0000313" key="3">
    <source>
        <dbReference type="EMBL" id="KAK8439588.1"/>
    </source>
</evidence>
<dbReference type="SUPFAM" id="SSF52540">
    <property type="entry name" value="P-loop containing nucleoside triphosphate hydrolases"/>
    <property type="match status" value="1"/>
</dbReference>
<proteinExistence type="predicted"/>
<dbReference type="Proteomes" id="UP000230249">
    <property type="component" value="Unassembled WGS sequence"/>
</dbReference>
<dbReference type="VEuPathDB" id="FungiDB:CJI97_005274"/>
<dbReference type="VEuPathDB" id="FungiDB:B9J08_005190"/>
<dbReference type="CDD" id="cd00009">
    <property type="entry name" value="AAA"/>
    <property type="match status" value="1"/>
</dbReference>
<reference evidence="4" key="2">
    <citation type="submission" date="2017-11" db="EMBL/GenBank/DDBJ databases">
        <title>Candida auris genome assembly and annotation.</title>
        <authorList>
            <person name="Munoz J.F."/>
            <person name="Gade L.G."/>
            <person name="Chow N.A."/>
            <person name="Litvintseva A.P."/>
            <person name="Loparev V.N."/>
            <person name="Cuomo C.A."/>
        </authorList>
    </citation>
    <scope>NUCLEOTIDE SEQUENCE</scope>
    <source>
        <strain evidence="4">B8441</strain>
    </source>
</reference>
<dbReference type="PANTHER" id="PTHR13779">
    <property type="entry name" value="WERNER HELICASE-INTERACTING PROTEIN 1 FAMILY MEMBER"/>
    <property type="match status" value="1"/>
</dbReference>
<dbReference type="GO" id="GO:0005634">
    <property type="term" value="C:nucleus"/>
    <property type="evidence" value="ECO:0007669"/>
    <property type="project" value="TreeGrafter"/>
</dbReference>
<dbReference type="InterPro" id="IPR003593">
    <property type="entry name" value="AAA+_ATPase"/>
</dbReference>
<dbReference type="CDD" id="cd18139">
    <property type="entry name" value="HLD_clamp_RarA"/>
    <property type="match status" value="1"/>
</dbReference>
<dbReference type="GO" id="GO:0005524">
    <property type="term" value="F:ATP binding"/>
    <property type="evidence" value="ECO:0007669"/>
    <property type="project" value="InterPro"/>
</dbReference>
<dbReference type="EMBL" id="PEKT02000010">
    <property type="protein sequence ID" value="PIS48496.1"/>
    <property type="molecule type" value="Genomic_DNA"/>
</dbReference>
<dbReference type="EMBL" id="PEKT03000004">
    <property type="protein sequence ID" value="KAK8439588.1"/>
    <property type="molecule type" value="Genomic_DNA"/>
</dbReference>
<protein>
    <recommendedName>
        <fullName evidence="2">AAA+ ATPase domain-containing protein</fullName>
    </recommendedName>
</protein>
<name>A0A2H0ZD14_CANAR</name>
<dbReference type="GO" id="GO:0006261">
    <property type="term" value="P:DNA-templated DNA replication"/>
    <property type="evidence" value="ECO:0007669"/>
    <property type="project" value="TreeGrafter"/>
</dbReference>
<feature type="compositionally biased region" description="Acidic residues" evidence="1">
    <location>
        <begin position="328"/>
        <end position="339"/>
    </location>
</feature>
<keyword evidence="5" id="KW-1185">Reference proteome</keyword>
<dbReference type="Gene3D" id="1.10.8.60">
    <property type="match status" value="1"/>
</dbReference>
<dbReference type="STRING" id="498019.A0A2H0ZD14"/>
<feature type="region of interest" description="Disordered" evidence="1">
    <location>
        <begin position="325"/>
        <end position="345"/>
    </location>
</feature>
<evidence type="ECO:0000313" key="5">
    <source>
        <dbReference type="Proteomes" id="UP000230249"/>
    </source>
</evidence>
<dbReference type="GO" id="GO:0017116">
    <property type="term" value="F:single-stranded DNA helicase activity"/>
    <property type="evidence" value="ECO:0007669"/>
    <property type="project" value="TreeGrafter"/>
</dbReference>
<dbReference type="InterPro" id="IPR051314">
    <property type="entry name" value="AAA_ATPase_RarA/MGS1/WRNIP1"/>
</dbReference>
<reference evidence="3" key="4">
    <citation type="submission" date="2024-03" db="EMBL/GenBank/DDBJ databases">
        <title>Improved genome assembly of Candida auris strain B8441 and annotation of B11205.</title>
        <authorList>
            <person name="Cauldron N.C."/>
            <person name="Shea T."/>
            <person name="Cuomo C.A."/>
        </authorList>
    </citation>
    <scope>NUCLEOTIDE SEQUENCE</scope>
    <source>
        <strain evidence="3">B8441</strain>
    </source>
</reference>
<evidence type="ECO:0000313" key="4">
    <source>
        <dbReference type="EMBL" id="PIS48496.1"/>
    </source>
</evidence>
<dbReference type="Pfam" id="PF00004">
    <property type="entry name" value="AAA"/>
    <property type="match status" value="1"/>
</dbReference>
<dbReference type="SMART" id="SM00382">
    <property type="entry name" value="AAA"/>
    <property type="match status" value="1"/>
</dbReference>
<sequence>MANAKSTVQESLRRPLSELIRPSSLENVVGQEHLLSSSNGSITNFITLGYLPSMILYGPPGVGKTTLAKLLAEKTFYVFREFSATDATLAQLRELSLVILEENKKRSRRNEDRLRAVIFIDEIHRFTTTQQDVLLPFIESGSFVFIGATTVDPKKRIRRAIMSRCQLFELKQLSKNDVKRVVEKAIVFENIRRRMLSDLPALDLEEGSADVIASYAHGDGRTAVNFIELLSSKIDRKETRLTKEEVESSIRSLTKVRFGLQNEQNVKFLEQLYDFMNQRHSSDTAKLTEARQHVHYEHDEAARRCFVTVDVKGAMEAASDLESCQGDVSDDEFSDDDMNEPGPIYSDEEEEVTYSNRVSRTKYFVQAAAHTMLKLLADGESPHLIMKYLILYNCVYVDVGSSKLPNIMAVHKSLQKATINPHVALTNCIEQLTFAKKWRGELITRTLRLLKAYFSSSLPKAEKDHDEGALRVVYDHTLLKELLTDPRSKAETMPCMPYKDVCYDFEESDYTLGNSGMSLLE</sequence>
<dbReference type="InterPro" id="IPR003959">
    <property type="entry name" value="ATPase_AAA_core"/>
</dbReference>
<organism evidence="4">
    <name type="scientific">Candidozyma auris</name>
    <name type="common">Yeast</name>
    <name type="synonym">Candida auris</name>
    <dbReference type="NCBI Taxonomy" id="498019"/>
    <lineage>
        <taxon>Eukaryota</taxon>
        <taxon>Fungi</taxon>
        <taxon>Dikarya</taxon>
        <taxon>Ascomycota</taxon>
        <taxon>Saccharomycotina</taxon>
        <taxon>Pichiomycetes</taxon>
        <taxon>Metschnikowiaceae</taxon>
        <taxon>Candidozyma</taxon>
    </lineage>
</organism>
<reference evidence="3 5" key="3">
    <citation type="journal article" date="2018" name="Nat. Commun.">
        <title>Genomic insights into multidrug-resistance, mating and virulence in Candida auris and related emerging species.</title>
        <authorList>
            <person name="Munoz J.F."/>
            <person name="Gade L."/>
            <person name="Chow N.A."/>
            <person name="Loparev V.N."/>
            <person name="Juieng P."/>
            <person name="Berkow E.L."/>
            <person name="Farrer R.A."/>
            <person name="Litvintseva A.P."/>
            <person name="Cuomo C.A."/>
        </authorList>
    </citation>
    <scope>GENOME REANNOTATION</scope>
    <source>
        <strain evidence="3 5">B8441</strain>
    </source>
</reference>
<dbReference type="InterPro" id="IPR027417">
    <property type="entry name" value="P-loop_NTPase"/>
</dbReference>